<dbReference type="Proteomes" id="UP001319180">
    <property type="component" value="Unassembled WGS sequence"/>
</dbReference>
<comment type="caution">
    <text evidence="2">The sequence shown here is derived from an EMBL/GenBank/DDBJ whole genome shotgun (WGS) entry which is preliminary data.</text>
</comment>
<sequence>MGKQKGIIILEGKCGDKVYYWHPKYGWLVRNVTSVDADRILTDPAFAVVREHNAQFAQSAMFVKALRAAYYPLFQPLADTRMTSRITSAVVKAIQADPALSPNERRLANGDLRQLIDLNFNKETPLQKILTARYSTTDAAGVRTTTFTPQGARFVKTRAGATHFRLVSSIATIAYDATAMAVHTAYSDYIPTKPGGATAITLINAGTPLPDSFLTHVVGVEYFQETNGVYYPLHAKTGNALAIIAAQKVISPQRKALYKRGAIRVGRHRLAPRIQASVMISQERSPAGVRRAARGHPSPGSPGIPGTASG</sequence>
<evidence type="ECO:0000313" key="3">
    <source>
        <dbReference type="Proteomes" id="UP001319180"/>
    </source>
</evidence>
<dbReference type="AlphaFoldDB" id="A0AAP2DAE1"/>
<accession>A0AAP2DAE1</accession>
<name>A0AAP2DAE1_9BACT</name>
<dbReference type="RefSeq" id="WP_254091622.1">
    <property type="nucleotide sequence ID" value="NZ_JAHESC010000025.1"/>
</dbReference>
<protein>
    <submittedName>
        <fullName evidence="2">Uncharacterized protein</fullName>
    </submittedName>
</protein>
<proteinExistence type="predicted"/>
<keyword evidence="3" id="KW-1185">Reference proteome</keyword>
<evidence type="ECO:0000256" key="1">
    <source>
        <dbReference type="SAM" id="MobiDB-lite"/>
    </source>
</evidence>
<reference evidence="2 3" key="1">
    <citation type="submission" date="2021-05" db="EMBL/GenBank/DDBJ databases">
        <title>A Polyphasic approach of four new species of the genus Ohtaekwangia: Ohtaekwangia histidinii sp. nov., Ohtaekwangia cretensis sp. nov., Ohtaekwangia indiensis sp. nov., Ohtaekwangia reichenbachii sp. nov. from diverse environment.</title>
        <authorList>
            <person name="Octaviana S."/>
        </authorList>
    </citation>
    <scope>NUCLEOTIDE SEQUENCE [LARGE SCALE GENOMIC DNA]</scope>
    <source>
        <strain evidence="2 3">PWU37</strain>
    </source>
</reference>
<evidence type="ECO:0000313" key="2">
    <source>
        <dbReference type="EMBL" id="MBT1688396.1"/>
    </source>
</evidence>
<feature type="region of interest" description="Disordered" evidence="1">
    <location>
        <begin position="281"/>
        <end position="310"/>
    </location>
</feature>
<gene>
    <name evidence="2" type="ORF">KK078_17625</name>
</gene>
<dbReference type="EMBL" id="JAHESC010000025">
    <property type="protein sequence ID" value="MBT1688396.1"/>
    <property type="molecule type" value="Genomic_DNA"/>
</dbReference>
<organism evidence="2 3">
    <name type="scientific">Dawidia soli</name>
    <dbReference type="NCBI Taxonomy" id="2782352"/>
    <lineage>
        <taxon>Bacteria</taxon>
        <taxon>Pseudomonadati</taxon>
        <taxon>Bacteroidota</taxon>
        <taxon>Cytophagia</taxon>
        <taxon>Cytophagales</taxon>
        <taxon>Chryseotaleaceae</taxon>
        <taxon>Dawidia</taxon>
    </lineage>
</organism>